<evidence type="ECO:0000256" key="1">
    <source>
        <dbReference type="SAM" id="Phobius"/>
    </source>
</evidence>
<evidence type="ECO:0000313" key="2">
    <source>
        <dbReference type="EMBL" id="NVO32877.1"/>
    </source>
</evidence>
<keyword evidence="3" id="KW-1185">Reference proteome</keyword>
<proteinExistence type="predicted"/>
<comment type="caution">
    <text evidence="2">The sequence shown here is derived from an EMBL/GenBank/DDBJ whole genome shotgun (WGS) entry which is preliminary data.</text>
</comment>
<evidence type="ECO:0000313" key="3">
    <source>
        <dbReference type="Proteomes" id="UP000565521"/>
    </source>
</evidence>
<dbReference type="RefSeq" id="WP_176909738.1">
    <property type="nucleotide sequence ID" value="NZ_JABKAU010000039.1"/>
</dbReference>
<dbReference type="Proteomes" id="UP000565521">
    <property type="component" value="Unassembled WGS sequence"/>
</dbReference>
<accession>A0A7Y7U6Y3</accession>
<dbReference type="AlphaFoldDB" id="A0A7Y7U6Y3"/>
<protein>
    <submittedName>
        <fullName evidence="2">Uncharacterized protein</fullName>
    </submittedName>
</protein>
<name>A0A7Y7U6Y3_9BACT</name>
<feature type="transmembrane region" description="Helical" evidence="1">
    <location>
        <begin position="50"/>
        <end position="75"/>
    </location>
</feature>
<keyword evidence="1" id="KW-0812">Transmembrane</keyword>
<keyword evidence="1" id="KW-0472">Membrane</keyword>
<sequence length="81" mass="8594">MRTLLLDETKALGTAFQLLKYAGIIVLVLLGVPIVFLAKKALSQNSSTRGAGFALLLLGICGLLFLIVGVVVFFADFVSSH</sequence>
<feature type="transmembrane region" description="Helical" evidence="1">
    <location>
        <begin position="20"/>
        <end position="38"/>
    </location>
</feature>
<gene>
    <name evidence="2" type="ORF">HW554_16810</name>
</gene>
<reference evidence="2 3" key="1">
    <citation type="submission" date="2020-05" db="EMBL/GenBank/DDBJ databases">
        <title>Hymenobacter terrestris sp. nov. and Hymenobacter lapidiphilus sp. nov., isolated from regoliths in Antarctica.</title>
        <authorList>
            <person name="Sedlacek I."/>
            <person name="Pantucek R."/>
            <person name="Zeman M."/>
            <person name="Holochova P."/>
            <person name="Kralova S."/>
            <person name="Stankova E."/>
            <person name="Sedo O."/>
            <person name="Micenkova L."/>
            <person name="Svec P."/>
            <person name="Gupta V."/>
            <person name="Sood U."/>
            <person name="Korpole U.S."/>
            <person name="Lal R."/>
        </authorList>
    </citation>
    <scope>NUCLEOTIDE SEQUENCE [LARGE SCALE GENOMIC DNA]</scope>
    <source>
        <strain evidence="2 3">P5342</strain>
    </source>
</reference>
<organism evidence="2 3">
    <name type="scientific">Hymenobacter lapidiphilus</name>
    <dbReference type="NCBI Taxonomy" id="2608003"/>
    <lineage>
        <taxon>Bacteria</taxon>
        <taxon>Pseudomonadati</taxon>
        <taxon>Bacteroidota</taxon>
        <taxon>Cytophagia</taxon>
        <taxon>Cytophagales</taxon>
        <taxon>Hymenobacteraceae</taxon>
        <taxon>Hymenobacter</taxon>
    </lineage>
</organism>
<keyword evidence="1" id="KW-1133">Transmembrane helix</keyword>
<dbReference type="EMBL" id="JABKAU010000039">
    <property type="protein sequence ID" value="NVO32877.1"/>
    <property type="molecule type" value="Genomic_DNA"/>
</dbReference>